<evidence type="ECO:0000256" key="1">
    <source>
        <dbReference type="ARBA" id="ARBA00004141"/>
    </source>
</evidence>
<evidence type="ECO:0000256" key="9">
    <source>
        <dbReference type="RuleBase" id="RU000488"/>
    </source>
</evidence>
<evidence type="ECO:0000256" key="5">
    <source>
        <dbReference type="ARBA" id="ARBA00022737"/>
    </source>
</evidence>
<protein>
    <recommendedName>
        <fullName evidence="12">Mitochondrial carrier protein</fullName>
    </recommendedName>
</protein>
<evidence type="ECO:0000256" key="6">
    <source>
        <dbReference type="ARBA" id="ARBA00022989"/>
    </source>
</evidence>
<keyword evidence="6" id="KW-1133">Transmembrane helix</keyword>
<comment type="subcellular location">
    <subcellularLocation>
        <location evidence="1">Membrane</location>
        <topology evidence="1">Multi-pass membrane protein</topology>
    </subcellularLocation>
</comment>
<dbReference type="Proteomes" id="UP001630127">
    <property type="component" value="Unassembled WGS sequence"/>
</dbReference>
<keyword evidence="7 8" id="KW-0472">Membrane</keyword>
<evidence type="ECO:0008006" key="12">
    <source>
        <dbReference type="Google" id="ProtNLM"/>
    </source>
</evidence>
<comment type="similarity">
    <text evidence="2 9">Belongs to the mitochondrial carrier (TC 2.A.29) family.</text>
</comment>
<dbReference type="Gene3D" id="1.50.40.10">
    <property type="entry name" value="Mitochondrial carrier domain"/>
    <property type="match status" value="1"/>
</dbReference>
<dbReference type="InterPro" id="IPR023395">
    <property type="entry name" value="MCP_dom_sf"/>
</dbReference>
<accession>A0ABD2YTN5</accession>
<sequence>MFDCYIYQVVRYRLQEQGQVRNPDIHYACVIDCIKKIFLRYGLPRFYRGCAANLLRTTPSTVITFTTYEMINRFLQCAIPPAETRSKAQLKPDCSINSQNTTEGNKEGKTVGASFPYGMWKKLEQSNLPESQMQEDVQSFASQAPLIEFGESGNLIFFNYTFL</sequence>
<evidence type="ECO:0000256" key="2">
    <source>
        <dbReference type="ARBA" id="ARBA00006375"/>
    </source>
</evidence>
<name>A0ABD2YTN5_9GENT</name>
<dbReference type="InterPro" id="IPR018108">
    <property type="entry name" value="MCP_transmembrane"/>
</dbReference>
<dbReference type="EMBL" id="JBJUIK010000012">
    <property type="protein sequence ID" value="KAL3510725.1"/>
    <property type="molecule type" value="Genomic_DNA"/>
</dbReference>
<dbReference type="SUPFAM" id="SSF103506">
    <property type="entry name" value="Mitochondrial carrier"/>
    <property type="match status" value="1"/>
</dbReference>
<organism evidence="10 11">
    <name type="scientific">Cinchona calisaya</name>
    <dbReference type="NCBI Taxonomy" id="153742"/>
    <lineage>
        <taxon>Eukaryota</taxon>
        <taxon>Viridiplantae</taxon>
        <taxon>Streptophyta</taxon>
        <taxon>Embryophyta</taxon>
        <taxon>Tracheophyta</taxon>
        <taxon>Spermatophyta</taxon>
        <taxon>Magnoliopsida</taxon>
        <taxon>eudicotyledons</taxon>
        <taxon>Gunneridae</taxon>
        <taxon>Pentapetalae</taxon>
        <taxon>asterids</taxon>
        <taxon>lamiids</taxon>
        <taxon>Gentianales</taxon>
        <taxon>Rubiaceae</taxon>
        <taxon>Cinchonoideae</taxon>
        <taxon>Cinchoneae</taxon>
        <taxon>Cinchona</taxon>
    </lineage>
</organism>
<keyword evidence="5" id="KW-0677">Repeat</keyword>
<dbReference type="Pfam" id="PF00153">
    <property type="entry name" value="Mito_carr"/>
    <property type="match status" value="1"/>
</dbReference>
<evidence type="ECO:0000313" key="10">
    <source>
        <dbReference type="EMBL" id="KAL3510725.1"/>
    </source>
</evidence>
<comment type="caution">
    <text evidence="10">The sequence shown here is derived from an EMBL/GenBank/DDBJ whole genome shotgun (WGS) entry which is preliminary data.</text>
</comment>
<evidence type="ECO:0000256" key="4">
    <source>
        <dbReference type="ARBA" id="ARBA00022692"/>
    </source>
</evidence>
<dbReference type="PANTHER" id="PTHR45683">
    <property type="entry name" value="MITOCHONDRIAL NICOTINAMIDE ADENINE DINUCLEOTIDE TRANSPORTER 1-RELATED-RELATED"/>
    <property type="match status" value="1"/>
</dbReference>
<dbReference type="AlphaFoldDB" id="A0ABD2YTN5"/>
<keyword evidence="11" id="KW-1185">Reference proteome</keyword>
<dbReference type="GO" id="GO:0016020">
    <property type="term" value="C:membrane"/>
    <property type="evidence" value="ECO:0007669"/>
    <property type="project" value="UniProtKB-SubCell"/>
</dbReference>
<evidence type="ECO:0000256" key="3">
    <source>
        <dbReference type="ARBA" id="ARBA00022448"/>
    </source>
</evidence>
<evidence type="ECO:0000313" key="11">
    <source>
        <dbReference type="Proteomes" id="UP001630127"/>
    </source>
</evidence>
<feature type="repeat" description="Solcar" evidence="8">
    <location>
        <begin position="1"/>
        <end position="74"/>
    </location>
</feature>
<dbReference type="InterPro" id="IPR044712">
    <property type="entry name" value="SLC25A32-like"/>
</dbReference>
<proteinExistence type="inferred from homology"/>
<gene>
    <name evidence="10" type="ORF">ACH5RR_030126</name>
</gene>
<keyword evidence="3 9" id="KW-0813">Transport</keyword>
<keyword evidence="4 8" id="KW-0812">Transmembrane</keyword>
<evidence type="ECO:0000256" key="7">
    <source>
        <dbReference type="ARBA" id="ARBA00023136"/>
    </source>
</evidence>
<reference evidence="10 11" key="1">
    <citation type="submission" date="2024-11" db="EMBL/GenBank/DDBJ databases">
        <title>A near-complete genome assembly of Cinchona calisaya.</title>
        <authorList>
            <person name="Lian D.C."/>
            <person name="Zhao X.W."/>
            <person name="Wei L."/>
        </authorList>
    </citation>
    <scope>NUCLEOTIDE SEQUENCE [LARGE SCALE GENOMIC DNA]</scope>
    <source>
        <tissue evidence="10">Nenye</tissue>
    </source>
</reference>
<evidence type="ECO:0000256" key="8">
    <source>
        <dbReference type="PROSITE-ProRule" id="PRU00282"/>
    </source>
</evidence>
<dbReference type="PROSITE" id="PS50920">
    <property type="entry name" value="SOLCAR"/>
    <property type="match status" value="1"/>
</dbReference>